<dbReference type="AlphaFoldDB" id="A0A5B8W2M4"/>
<dbReference type="Gene3D" id="2.60.40.10">
    <property type="entry name" value="Immunoglobulins"/>
    <property type="match status" value="1"/>
</dbReference>
<proteinExistence type="inferred from homology"/>
<protein>
    <submittedName>
        <fullName evidence="3">Alpha-amylase</fullName>
    </submittedName>
</protein>
<dbReference type="OrthoDB" id="9761875at2"/>
<dbReference type="InterPro" id="IPR013783">
    <property type="entry name" value="Ig-like_fold"/>
</dbReference>
<dbReference type="SUPFAM" id="SSF51445">
    <property type="entry name" value="(Trans)glycosidases"/>
    <property type="match status" value="1"/>
</dbReference>
<evidence type="ECO:0000313" key="3">
    <source>
        <dbReference type="EMBL" id="QEC77973.1"/>
    </source>
</evidence>
<dbReference type="Pfam" id="PF02922">
    <property type="entry name" value="CBM_48"/>
    <property type="match status" value="1"/>
</dbReference>
<dbReference type="PANTHER" id="PTHR43002">
    <property type="entry name" value="GLYCOGEN DEBRANCHING ENZYME"/>
    <property type="match status" value="1"/>
</dbReference>
<dbReference type="InterPro" id="IPR006047">
    <property type="entry name" value="GH13_cat_dom"/>
</dbReference>
<gene>
    <name evidence="3" type="ORF">FSB76_19270</name>
</gene>
<dbReference type="SUPFAM" id="SSF81296">
    <property type="entry name" value="E set domains"/>
    <property type="match status" value="1"/>
</dbReference>
<dbReference type="RefSeq" id="WP_147056161.1">
    <property type="nucleotide sequence ID" value="NZ_CP042437.1"/>
</dbReference>
<dbReference type="EMBL" id="CP042437">
    <property type="protein sequence ID" value="QEC77973.1"/>
    <property type="molecule type" value="Genomic_DNA"/>
</dbReference>
<dbReference type="InterPro" id="IPR014756">
    <property type="entry name" value="Ig_E-set"/>
</dbReference>
<dbReference type="GO" id="GO:0004553">
    <property type="term" value="F:hydrolase activity, hydrolyzing O-glycosyl compounds"/>
    <property type="evidence" value="ECO:0007669"/>
    <property type="project" value="InterPro"/>
</dbReference>
<reference evidence="3 4" key="1">
    <citation type="journal article" date="2013" name="J. Microbiol.">
        <title>Mucilaginibacter ginsenosidivorax sp. nov., with ginsenoside converting activity isolated from sediment.</title>
        <authorList>
            <person name="Kim J.K."/>
            <person name="Choi T.E."/>
            <person name="Liu Q.M."/>
            <person name="Park H.Y."/>
            <person name="Yi T.H."/>
            <person name="Yoon M.H."/>
            <person name="Kim S.C."/>
            <person name="Im W.T."/>
        </authorList>
    </citation>
    <scope>NUCLEOTIDE SEQUENCE [LARGE SCALE GENOMIC DNA]</scope>
    <source>
        <strain evidence="3 4">KHI28</strain>
    </source>
</reference>
<dbReference type="KEGG" id="mgk:FSB76_19270"/>
<organism evidence="3 4">
    <name type="scientific">Mucilaginibacter ginsenosidivorax</name>
    <dbReference type="NCBI Taxonomy" id="862126"/>
    <lineage>
        <taxon>Bacteria</taxon>
        <taxon>Pseudomonadati</taxon>
        <taxon>Bacteroidota</taxon>
        <taxon>Sphingobacteriia</taxon>
        <taxon>Sphingobacteriales</taxon>
        <taxon>Sphingobacteriaceae</taxon>
        <taxon>Mucilaginibacter</taxon>
    </lineage>
</organism>
<dbReference type="SMART" id="SM00642">
    <property type="entry name" value="Aamy"/>
    <property type="match status" value="1"/>
</dbReference>
<dbReference type="InterPro" id="IPR017853">
    <property type="entry name" value="GH"/>
</dbReference>
<comment type="similarity">
    <text evidence="1">Belongs to the glycosyl hydrolase 13 family.</text>
</comment>
<dbReference type="GO" id="GO:0005975">
    <property type="term" value="P:carbohydrate metabolic process"/>
    <property type="evidence" value="ECO:0007669"/>
    <property type="project" value="InterPro"/>
</dbReference>
<feature type="domain" description="Glycosyl hydrolase family 13 catalytic" evidence="2">
    <location>
        <begin position="193"/>
        <end position="556"/>
    </location>
</feature>
<sequence length="645" mass="72092">MIIKNVYFLLVAFLVIGSTSCKKPSSGDNSGNVPGDTTTVVAGGKALPSGAVDGVTYINSGKSVILNLYAPSKTSVSVIGDFNNWTADAKYAMNHTPDGKNWWIQIDNLDANTEYAYQYLIDGTLKVADPYTQKVLDPDNDSYIDATTYPGLKAYPSGKTTGNVSVLQANQPAYSWKVPTFVRPEKKNLVIYELLVRDFVTNHNYQTLKDSLNYLAKLGVNAIELMPINEFEGNLSWGYNPSFYFAPDKYYGTKNALKAFIDECHSRGIAVIQDMVLNHSFGQSPMVQMYFNTAAGKPATNNPWYNVDPTHPYNVGYQFNHESAATKYFVKNVLKFWMQEYKIDGFRFDLSKGFTQVNYGTSDAAVGPWGQYDASRVAIWKDYNNYIKSIDNNNFYVILEHFAANQEEKELSGEGMMLWNNLNYAANQATMGYITGWDFKGIFYDQHTFTLPYQLVGYFESHDEERLMFKNESYGNASGSYNVKDIATGLKREEMAAAFLFSVPGPKMLWQFGELGYDKSIDLNGRTGNKPILWNYFADAQRVQLYKVYSAMINLHKKNAVFASTNYVYDLSGYIKSIQLKDASANVEVLGNFDVVTQTANITFPSTGTYTDALTGATLNVTSATMPVTLAPGEYHVYSSAALTH</sequence>
<dbReference type="Proteomes" id="UP000321362">
    <property type="component" value="Chromosome"/>
</dbReference>
<accession>A0A5B8W2M4</accession>
<keyword evidence="4" id="KW-1185">Reference proteome</keyword>
<dbReference type="PROSITE" id="PS51257">
    <property type="entry name" value="PROKAR_LIPOPROTEIN"/>
    <property type="match status" value="1"/>
</dbReference>
<dbReference type="Pfam" id="PF00128">
    <property type="entry name" value="Alpha-amylase"/>
    <property type="match status" value="1"/>
</dbReference>
<evidence type="ECO:0000256" key="1">
    <source>
        <dbReference type="ARBA" id="ARBA00008061"/>
    </source>
</evidence>
<evidence type="ECO:0000313" key="4">
    <source>
        <dbReference type="Proteomes" id="UP000321362"/>
    </source>
</evidence>
<evidence type="ECO:0000259" key="2">
    <source>
        <dbReference type="SMART" id="SM00642"/>
    </source>
</evidence>
<name>A0A5B8W2M4_9SPHI</name>
<dbReference type="InterPro" id="IPR004193">
    <property type="entry name" value="Glyco_hydro_13_N"/>
</dbReference>
<dbReference type="CDD" id="cd11350">
    <property type="entry name" value="AmyAc_4"/>
    <property type="match status" value="1"/>
</dbReference>
<dbReference type="Gene3D" id="3.20.20.80">
    <property type="entry name" value="Glycosidases"/>
    <property type="match status" value="1"/>
</dbReference>